<dbReference type="Pfam" id="PF10722">
    <property type="entry name" value="YbjN"/>
    <property type="match status" value="1"/>
</dbReference>
<accession>A0A9D2EPG5</accession>
<dbReference type="EMBL" id="DXBR01000118">
    <property type="protein sequence ID" value="HIZ40811.1"/>
    <property type="molecule type" value="Genomic_DNA"/>
</dbReference>
<proteinExistence type="predicted"/>
<gene>
    <name evidence="1" type="ORF">H9968_13010</name>
</gene>
<dbReference type="AlphaFoldDB" id="A0A9D2EPG5"/>
<evidence type="ECO:0000313" key="1">
    <source>
        <dbReference type="EMBL" id="HIZ40811.1"/>
    </source>
</evidence>
<evidence type="ECO:0000313" key="2">
    <source>
        <dbReference type="Proteomes" id="UP000824049"/>
    </source>
</evidence>
<sequence length="151" mass="17707">MITTTLFEKIEQWLNENKWEYRSRENAGIIEIDMGLKCELKQCQVIVWMKEGQCVVMGRVPIKAEEDARERIAEYFCRVNYGLYSGHFDLNYSDGEIRYKTYLPESTDPDAQRENIGEALIRPAMMFDAYGPGMMKVWRQEKAPAQAMEEM</sequence>
<protein>
    <submittedName>
        <fullName evidence="1">YbjN domain-containing protein</fullName>
    </submittedName>
</protein>
<name>A0A9D2EPG5_9FIRM</name>
<organism evidence="1 2">
    <name type="scientific">Candidatus Anaerobutyricum stercoris</name>
    <dbReference type="NCBI Taxonomy" id="2838457"/>
    <lineage>
        <taxon>Bacteria</taxon>
        <taxon>Bacillati</taxon>
        <taxon>Bacillota</taxon>
        <taxon>Clostridia</taxon>
        <taxon>Lachnospirales</taxon>
        <taxon>Lachnospiraceae</taxon>
        <taxon>Anaerobutyricum</taxon>
    </lineage>
</organism>
<reference evidence="1" key="2">
    <citation type="submission" date="2021-04" db="EMBL/GenBank/DDBJ databases">
        <authorList>
            <person name="Gilroy R."/>
        </authorList>
    </citation>
    <scope>NUCLEOTIDE SEQUENCE</scope>
    <source>
        <strain evidence="1">CHK179-28034</strain>
    </source>
</reference>
<comment type="caution">
    <text evidence="1">The sequence shown here is derived from an EMBL/GenBank/DDBJ whole genome shotgun (WGS) entry which is preliminary data.</text>
</comment>
<reference evidence="1" key="1">
    <citation type="journal article" date="2021" name="PeerJ">
        <title>Extensive microbial diversity within the chicken gut microbiome revealed by metagenomics and culture.</title>
        <authorList>
            <person name="Gilroy R."/>
            <person name="Ravi A."/>
            <person name="Getino M."/>
            <person name="Pursley I."/>
            <person name="Horton D.L."/>
            <person name="Alikhan N.F."/>
            <person name="Baker D."/>
            <person name="Gharbi K."/>
            <person name="Hall N."/>
            <person name="Watson M."/>
            <person name="Adriaenssens E.M."/>
            <person name="Foster-Nyarko E."/>
            <person name="Jarju S."/>
            <person name="Secka A."/>
            <person name="Antonio M."/>
            <person name="Oren A."/>
            <person name="Chaudhuri R.R."/>
            <person name="La Ragione R."/>
            <person name="Hildebrand F."/>
            <person name="Pallen M.J."/>
        </authorList>
    </citation>
    <scope>NUCLEOTIDE SEQUENCE</scope>
    <source>
        <strain evidence="1">CHK179-28034</strain>
    </source>
</reference>
<dbReference type="InterPro" id="IPR019660">
    <property type="entry name" value="Put_sensory_transdc_reg_YbjN"/>
</dbReference>
<dbReference type="Proteomes" id="UP000824049">
    <property type="component" value="Unassembled WGS sequence"/>
</dbReference>